<evidence type="ECO:0000313" key="2">
    <source>
        <dbReference type="EMBL" id="KAF4636944.1"/>
    </source>
</evidence>
<dbReference type="OrthoDB" id="4798537at2759"/>
<dbReference type="Gene3D" id="3.80.10.10">
    <property type="entry name" value="Ribonuclease Inhibitor"/>
    <property type="match status" value="1"/>
</dbReference>
<keyword evidence="3" id="KW-1185">Reference proteome</keyword>
<comment type="caution">
    <text evidence="2">The sequence shown here is derived from an EMBL/GenBank/DDBJ whole genome shotgun (WGS) entry which is preliminary data.</text>
</comment>
<evidence type="ECO:0000313" key="3">
    <source>
        <dbReference type="Proteomes" id="UP000566819"/>
    </source>
</evidence>
<organism evidence="2 3">
    <name type="scientific">Cudoniella acicularis</name>
    <dbReference type="NCBI Taxonomy" id="354080"/>
    <lineage>
        <taxon>Eukaryota</taxon>
        <taxon>Fungi</taxon>
        <taxon>Dikarya</taxon>
        <taxon>Ascomycota</taxon>
        <taxon>Pezizomycotina</taxon>
        <taxon>Leotiomycetes</taxon>
        <taxon>Helotiales</taxon>
        <taxon>Tricladiaceae</taxon>
        <taxon>Cudoniella</taxon>
    </lineage>
</organism>
<feature type="compositionally biased region" description="Polar residues" evidence="1">
    <location>
        <begin position="470"/>
        <end position="502"/>
    </location>
</feature>
<accession>A0A8H4WAK2</accession>
<protein>
    <submittedName>
        <fullName evidence="2">Uncharacterized protein</fullName>
    </submittedName>
</protein>
<evidence type="ECO:0000256" key="1">
    <source>
        <dbReference type="SAM" id="MobiDB-lite"/>
    </source>
</evidence>
<dbReference type="Proteomes" id="UP000566819">
    <property type="component" value="Unassembled WGS sequence"/>
</dbReference>
<gene>
    <name evidence="2" type="ORF">G7Y89_g1129</name>
</gene>
<dbReference type="AlphaFoldDB" id="A0A8H4WAK2"/>
<dbReference type="EMBL" id="JAAMPI010000042">
    <property type="protein sequence ID" value="KAF4636944.1"/>
    <property type="molecule type" value="Genomic_DNA"/>
</dbReference>
<reference evidence="2 3" key="1">
    <citation type="submission" date="2020-03" db="EMBL/GenBank/DDBJ databases">
        <title>Draft Genome Sequence of Cudoniella acicularis.</title>
        <authorList>
            <person name="Buettner E."/>
            <person name="Kellner H."/>
        </authorList>
    </citation>
    <scope>NUCLEOTIDE SEQUENCE [LARGE SCALE GENOMIC DNA]</scope>
    <source>
        <strain evidence="2 3">DSM 108380</strain>
    </source>
</reference>
<dbReference type="InterPro" id="IPR032675">
    <property type="entry name" value="LRR_dom_sf"/>
</dbReference>
<sequence length="595" mass="67075">MDSLPTEILGIILSWDVRLCRVEKNLVLPLRLVCKAFDAALRPYIFKTIQLEFSRFCHNTAPCLASLARVGYLCGSIYLDMMVIRDEEEISRLTDIFQGLVKKVPEMIPLLQSLRKYCMSESTFDETDFRRTVENVLERTPSMRRLKMNLPFQVVGTPGTPATILLATTLACLANRGQEDTALQTLVIDHVSDTTINNICRNPADVQNFIRVFEGLKNLVLSIKRQESQTPAFNKNLWFLIRKATKLDSLCMIGWNVRRDISTRRHRYVVPLDDWRMRSLPYPLDATQAFTSLRFLELKRVDIDPHELVALIKDCSATLKELYIIEVYIKVHGATDLENISLWIGRPGSLKPPAACWVAQELRNMESLELSVLRATGLGYDDFEPDRASLHPNYDLKDHTGLKKSFDRRFVEAVMECEDLPAVSQTRIENIAAINLSNQPGSSTIDLQPGKSFIDMSSTESMAAPDSTAAEHSTSSPGSEDLNSSQPSSMNSDPAKLSQSCSRRQYSKLMEYDAETFQRYHNTTSQYKRSIDGHFYNHNEQALKELQNLINVADRGMTLISAEIESFRTMQPDANTGIMMPPGAPPPPSPPPATG</sequence>
<proteinExistence type="predicted"/>
<feature type="region of interest" description="Disordered" evidence="1">
    <location>
        <begin position="458"/>
        <end position="502"/>
    </location>
</feature>
<name>A0A8H4WAK2_9HELO</name>